<dbReference type="NCBIfam" id="TIGR00275">
    <property type="entry name" value="aminoacetone oxidase family FAD-binding enzyme"/>
    <property type="match status" value="1"/>
</dbReference>
<keyword evidence="3" id="KW-0274">FAD</keyword>
<keyword evidence="2" id="KW-0285">Flavoprotein</keyword>
<evidence type="ECO:0000313" key="7">
    <source>
        <dbReference type="Proteomes" id="UP000823927"/>
    </source>
</evidence>
<dbReference type="PANTHER" id="PTHR42887:SF2">
    <property type="entry name" value="OS12G0638800 PROTEIN"/>
    <property type="match status" value="1"/>
</dbReference>
<dbReference type="SUPFAM" id="SSF160996">
    <property type="entry name" value="HI0933 insert domain-like"/>
    <property type="match status" value="1"/>
</dbReference>
<dbReference type="Pfam" id="PF22780">
    <property type="entry name" value="HI0933_like_1st"/>
    <property type="match status" value="1"/>
</dbReference>
<evidence type="ECO:0000256" key="1">
    <source>
        <dbReference type="ARBA" id="ARBA00001974"/>
    </source>
</evidence>
<reference evidence="6" key="2">
    <citation type="journal article" date="2021" name="PeerJ">
        <title>Extensive microbial diversity within the chicken gut microbiome revealed by metagenomics and culture.</title>
        <authorList>
            <person name="Gilroy R."/>
            <person name="Ravi A."/>
            <person name="Getino M."/>
            <person name="Pursley I."/>
            <person name="Horton D.L."/>
            <person name="Alikhan N.F."/>
            <person name="Baker D."/>
            <person name="Gharbi K."/>
            <person name="Hall N."/>
            <person name="Watson M."/>
            <person name="Adriaenssens E.M."/>
            <person name="Foster-Nyarko E."/>
            <person name="Jarju S."/>
            <person name="Secka A."/>
            <person name="Antonio M."/>
            <person name="Oren A."/>
            <person name="Chaudhuri R.R."/>
            <person name="La Ragione R."/>
            <person name="Hildebrand F."/>
            <person name="Pallen M.J."/>
        </authorList>
    </citation>
    <scope>NUCLEOTIDE SEQUENCE</scope>
    <source>
        <strain evidence="6">CHK178-757</strain>
    </source>
</reference>
<dbReference type="InterPro" id="IPR023166">
    <property type="entry name" value="BaiN-like_dom_sf"/>
</dbReference>
<dbReference type="AlphaFoldDB" id="A0A9D1JRQ1"/>
<reference evidence="6" key="1">
    <citation type="submission" date="2020-10" db="EMBL/GenBank/DDBJ databases">
        <authorList>
            <person name="Gilroy R."/>
        </authorList>
    </citation>
    <scope>NUCLEOTIDE SEQUENCE</scope>
    <source>
        <strain evidence="6">CHK178-757</strain>
    </source>
</reference>
<feature type="domain" description="RsdA/BaiN/AoA(So)-like Rossmann fold-like" evidence="4">
    <location>
        <begin position="50"/>
        <end position="435"/>
    </location>
</feature>
<feature type="domain" description="RsdA/BaiN/AoA(So)-like insert" evidence="5">
    <location>
        <begin position="213"/>
        <end position="383"/>
    </location>
</feature>
<gene>
    <name evidence="6" type="ORF">IAB46_08520</name>
</gene>
<evidence type="ECO:0000256" key="3">
    <source>
        <dbReference type="ARBA" id="ARBA00022827"/>
    </source>
</evidence>
<evidence type="ECO:0000256" key="2">
    <source>
        <dbReference type="ARBA" id="ARBA00022630"/>
    </source>
</evidence>
<dbReference type="PANTHER" id="PTHR42887">
    <property type="entry name" value="OS12G0638800 PROTEIN"/>
    <property type="match status" value="1"/>
</dbReference>
<evidence type="ECO:0000313" key="6">
    <source>
        <dbReference type="EMBL" id="HIS47580.1"/>
    </source>
</evidence>
<evidence type="ECO:0000259" key="4">
    <source>
        <dbReference type="Pfam" id="PF03486"/>
    </source>
</evidence>
<dbReference type="EMBL" id="DVIT01000030">
    <property type="protein sequence ID" value="HIS47580.1"/>
    <property type="molecule type" value="Genomic_DNA"/>
</dbReference>
<dbReference type="Pfam" id="PF03486">
    <property type="entry name" value="HI0933_like"/>
    <property type="match status" value="1"/>
</dbReference>
<comment type="caution">
    <text evidence="6">The sequence shown here is derived from an EMBL/GenBank/DDBJ whole genome shotgun (WGS) entry which is preliminary data.</text>
</comment>
<accession>A0A9D1JRQ1</accession>
<dbReference type="Gene3D" id="3.50.50.60">
    <property type="entry name" value="FAD/NAD(P)-binding domain"/>
    <property type="match status" value="1"/>
</dbReference>
<name>A0A9D1JRQ1_9FIRM</name>
<dbReference type="InterPro" id="IPR057661">
    <property type="entry name" value="RsdA/BaiN/AoA(So)_Rossmann"/>
</dbReference>
<dbReference type="SUPFAM" id="SSF51905">
    <property type="entry name" value="FAD/NAD(P)-binding domain"/>
    <property type="match status" value="1"/>
</dbReference>
<proteinExistence type="predicted"/>
<dbReference type="InterPro" id="IPR036188">
    <property type="entry name" value="FAD/NAD-bd_sf"/>
</dbReference>
<dbReference type="Gene3D" id="2.40.30.10">
    <property type="entry name" value="Translation factors"/>
    <property type="match status" value="1"/>
</dbReference>
<organism evidence="6 7">
    <name type="scientific">Candidatus Scybalocola faecigallinarum</name>
    <dbReference type="NCBI Taxonomy" id="2840941"/>
    <lineage>
        <taxon>Bacteria</taxon>
        <taxon>Bacillati</taxon>
        <taxon>Bacillota</taxon>
        <taxon>Clostridia</taxon>
        <taxon>Lachnospirales</taxon>
        <taxon>Lachnospiraceae</taxon>
        <taxon>Lachnospiraceae incertae sedis</taxon>
        <taxon>Candidatus Scybalocola (ex Gilroy et al. 2021)</taxon>
    </lineage>
</organism>
<protein>
    <submittedName>
        <fullName evidence="6">Aminoacetone oxidase family FAD-binding enzyme</fullName>
    </submittedName>
</protein>
<dbReference type="Gene3D" id="1.10.8.260">
    <property type="entry name" value="HI0933 insert domain-like"/>
    <property type="match status" value="1"/>
</dbReference>
<dbReference type="InterPro" id="IPR004792">
    <property type="entry name" value="BaiN-like"/>
</dbReference>
<comment type="cofactor">
    <cofactor evidence="1">
        <name>FAD</name>
        <dbReference type="ChEBI" id="CHEBI:57692"/>
    </cofactor>
</comment>
<evidence type="ECO:0000259" key="5">
    <source>
        <dbReference type="Pfam" id="PF22780"/>
    </source>
</evidence>
<dbReference type="Proteomes" id="UP000823927">
    <property type="component" value="Unassembled WGS sequence"/>
</dbReference>
<sequence length="445" mass="48103">MTAEIIIIGGGASGLMAAIAAGTIFSDTDSTPGGQSLRPAAGGSAPGAYMPVLLFERMDKTGKKILATGNGRCNFSNTYMDRSCFRSDSPKLAENVLEQFGQEQATELFQTLGIMVKNRDGYLYPLSGQASSILDVLMCELSRLPVKVVTDSKVLKVMRVKDKYQVTDGRGQVHTAKKVIIACGGRAYPKLGSDGSGYKIAKALGHTVIRPVPALTALYTRQDFFKKVAGVRADGCIRLYITNDAKPAGDPPVPAAWDRGELQLTDYGISGIPVFQVSRFAAKALAQKLHVKAVLDFMPDMDEGRLFVYLWDRAVSRPQKTAEEFLIGMFNKKLCDLFISLAQLPPGQKTGSLSKKQLGSLVRMIKALETDIVKTGDFDHAQVCAGGVDGRELDRHLQSLKCPGLYFSGEIIDVDGICGGYNLQWAWSSGYVSGQHAALSVLKEN</sequence>
<dbReference type="InterPro" id="IPR055178">
    <property type="entry name" value="RsdA/BaiN/AoA(So)-like_dom"/>
</dbReference>